<sequence>MGGPPPPPPPPGGLPGRPPAGGAGRGALLSDISKGKALKKAVTNDRSAPIVGNTSNSSAGPPVGGAPPVPSFGGAPKPPGGLVPPGSVNRARSNSDQTSRDSTVMDAAPQLGGLFAGGMPKLKKRGGVDTGANTDSSYRSDPEPTTSAPKPPSASAPRPPSVAAPIIPGRPPGAASLRKTTPMGSKPPPPPIGKKPPPLPTSRKPSSMSLPPSATSPPLAPPAPPPPPPSNNAPAAPPPPPPSAAPPLPGHSPGSRSSVPPPPPPPPPGVNHSAPSLAAQATIRAAGQVSPASAPPPPPGSAPAPPSASSPATPRTRSRGSSLRQSMLDPSMFTLTSNGSKSTSPKGSPAQTPGLGGEPIVISDSRWQFKDEGLFPKPREFMGGTRKYRAGRGSSVPLDLSAL</sequence>
<feature type="compositionally biased region" description="Low complexity" evidence="1">
    <location>
        <begin position="309"/>
        <end position="322"/>
    </location>
</feature>
<evidence type="ECO:0000313" key="3">
    <source>
        <dbReference type="EMBL" id="KAF5661035.1"/>
    </source>
</evidence>
<feature type="domain" description="WH2" evidence="2">
    <location>
        <begin position="24"/>
        <end position="41"/>
    </location>
</feature>
<dbReference type="OrthoDB" id="2430277at2759"/>
<feature type="compositionally biased region" description="Low complexity" evidence="1">
    <location>
        <begin position="163"/>
        <end position="175"/>
    </location>
</feature>
<dbReference type="InterPro" id="IPR003124">
    <property type="entry name" value="WH2_dom"/>
</dbReference>
<evidence type="ECO:0000259" key="2">
    <source>
        <dbReference type="PROSITE" id="PS51082"/>
    </source>
</evidence>
<feature type="compositionally biased region" description="Pro residues" evidence="1">
    <location>
        <begin position="64"/>
        <end position="82"/>
    </location>
</feature>
<feature type="region of interest" description="Disordered" evidence="1">
    <location>
        <begin position="1"/>
        <end position="363"/>
    </location>
</feature>
<feature type="compositionally biased region" description="Polar residues" evidence="1">
    <location>
        <begin position="333"/>
        <end position="351"/>
    </location>
</feature>
<dbReference type="EMBL" id="JAAGWQ010000186">
    <property type="protein sequence ID" value="KAF5661035.1"/>
    <property type="molecule type" value="Genomic_DNA"/>
</dbReference>
<dbReference type="AlphaFoldDB" id="A0A8H5T1T7"/>
<gene>
    <name evidence="3" type="ORF">FHETE_8700</name>
</gene>
<proteinExistence type="predicted"/>
<feature type="compositionally biased region" description="Pro residues" evidence="1">
    <location>
        <begin position="259"/>
        <end position="269"/>
    </location>
</feature>
<keyword evidence="4" id="KW-1185">Reference proteome</keyword>
<feature type="compositionally biased region" description="Pro residues" evidence="1">
    <location>
        <begin position="149"/>
        <end position="162"/>
    </location>
</feature>
<organism evidence="3 4">
    <name type="scientific">Fusarium heterosporum</name>
    <dbReference type="NCBI Taxonomy" id="42747"/>
    <lineage>
        <taxon>Eukaryota</taxon>
        <taxon>Fungi</taxon>
        <taxon>Dikarya</taxon>
        <taxon>Ascomycota</taxon>
        <taxon>Pezizomycotina</taxon>
        <taxon>Sordariomycetes</taxon>
        <taxon>Hypocreomycetidae</taxon>
        <taxon>Hypocreales</taxon>
        <taxon>Nectriaceae</taxon>
        <taxon>Fusarium</taxon>
        <taxon>Fusarium heterosporum species complex</taxon>
    </lineage>
</organism>
<feature type="compositionally biased region" description="Pro residues" evidence="1">
    <location>
        <begin position="293"/>
        <end position="308"/>
    </location>
</feature>
<protein>
    <submittedName>
        <fullName evidence="3">Proline-rich verprolin</fullName>
    </submittedName>
</protein>
<accession>A0A8H5T1T7</accession>
<evidence type="ECO:0000256" key="1">
    <source>
        <dbReference type="SAM" id="MobiDB-lite"/>
    </source>
</evidence>
<dbReference type="Proteomes" id="UP000567885">
    <property type="component" value="Unassembled WGS sequence"/>
</dbReference>
<feature type="compositionally biased region" description="Polar residues" evidence="1">
    <location>
        <begin position="90"/>
        <end position="102"/>
    </location>
</feature>
<dbReference type="Pfam" id="PF02205">
    <property type="entry name" value="WH2"/>
    <property type="match status" value="1"/>
</dbReference>
<feature type="compositionally biased region" description="Pro residues" evidence="1">
    <location>
        <begin position="214"/>
        <end position="250"/>
    </location>
</feature>
<dbReference type="GO" id="GO:0003779">
    <property type="term" value="F:actin binding"/>
    <property type="evidence" value="ECO:0007669"/>
    <property type="project" value="InterPro"/>
</dbReference>
<feature type="compositionally biased region" description="Pro residues" evidence="1">
    <location>
        <begin position="1"/>
        <end position="18"/>
    </location>
</feature>
<comment type="caution">
    <text evidence="3">The sequence shown here is derived from an EMBL/GenBank/DDBJ whole genome shotgun (WGS) entry which is preliminary data.</text>
</comment>
<dbReference type="PROSITE" id="PS51082">
    <property type="entry name" value="WH2"/>
    <property type="match status" value="1"/>
</dbReference>
<name>A0A8H5T1T7_FUSHE</name>
<evidence type="ECO:0000313" key="4">
    <source>
        <dbReference type="Proteomes" id="UP000567885"/>
    </source>
</evidence>
<reference evidence="3 4" key="1">
    <citation type="submission" date="2020-05" db="EMBL/GenBank/DDBJ databases">
        <title>Identification and distribution of gene clusters putatively required for synthesis of sphingolipid metabolism inhibitors in phylogenetically diverse species of the filamentous fungus Fusarium.</title>
        <authorList>
            <person name="Kim H.-S."/>
            <person name="Busman M."/>
            <person name="Brown D.W."/>
            <person name="Divon H."/>
            <person name="Uhlig S."/>
            <person name="Proctor R.H."/>
        </authorList>
    </citation>
    <scope>NUCLEOTIDE SEQUENCE [LARGE SCALE GENOMIC DNA]</scope>
    <source>
        <strain evidence="3 4">NRRL 20693</strain>
    </source>
</reference>
<feature type="compositionally biased region" description="Pro residues" evidence="1">
    <location>
        <begin position="185"/>
        <end position="200"/>
    </location>
</feature>